<reference evidence="3" key="1">
    <citation type="submission" date="2012-08" db="EMBL/GenBank/DDBJ databases">
        <title>The Genome Sequence of Wuchereria bancrofti.</title>
        <authorList>
            <person name="Nutman T.B."/>
            <person name="Fink D.L."/>
            <person name="Russ C."/>
            <person name="Young S."/>
            <person name="Zeng Q."/>
            <person name="Koehrsen M."/>
            <person name="Alvarado L."/>
            <person name="Berlin A."/>
            <person name="Chapman S.B."/>
            <person name="Chen Z."/>
            <person name="Freedman E."/>
            <person name="Gellesch M."/>
            <person name="Goldberg J."/>
            <person name="Griggs A."/>
            <person name="Gujja S."/>
            <person name="Heilman E.R."/>
            <person name="Heiman D."/>
            <person name="Hepburn T."/>
            <person name="Howarth C."/>
            <person name="Jen D."/>
            <person name="Larson L."/>
            <person name="Lewis B."/>
            <person name="Mehta T."/>
            <person name="Park D."/>
            <person name="Pearson M."/>
            <person name="Roberts A."/>
            <person name="Saif S."/>
            <person name="Shea T."/>
            <person name="Shenoy N."/>
            <person name="Sisk P."/>
            <person name="Stolte C."/>
            <person name="Sykes S."/>
            <person name="Walk T."/>
            <person name="White J."/>
            <person name="Yandava C."/>
            <person name="Haas B."/>
            <person name="Henn M.R."/>
            <person name="Nusbaum C."/>
            <person name="Birren B."/>
        </authorList>
    </citation>
    <scope>NUCLEOTIDE SEQUENCE [LARGE SCALE GENOMIC DNA]</scope>
    <source>
        <strain evidence="3">NA</strain>
    </source>
</reference>
<feature type="non-terminal residue" evidence="2">
    <location>
        <position position="1"/>
    </location>
</feature>
<proteinExistence type="predicted"/>
<feature type="region of interest" description="Disordered" evidence="1">
    <location>
        <begin position="1"/>
        <end position="44"/>
    </location>
</feature>
<name>J9DXG7_WUCBA</name>
<dbReference type="AlphaFoldDB" id="J9DXG7"/>
<protein>
    <submittedName>
        <fullName evidence="2">Uncharacterized protein</fullName>
    </submittedName>
</protein>
<evidence type="ECO:0000313" key="2">
    <source>
        <dbReference type="EMBL" id="EJW74486.1"/>
    </source>
</evidence>
<dbReference type="EMBL" id="ADBV01012140">
    <property type="protein sequence ID" value="EJW74486.1"/>
    <property type="molecule type" value="Genomic_DNA"/>
</dbReference>
<accession>J9DXG7</accession>
<comment type="caution">
    <text evidence="2">The sequence shown here is derived from an EMBL/GenBank/DDBJ whole genome shotgun (WGS) entry which is preliminary data.</text>
</comment>
<organism evidence="2 3">
    <name type="scientific">Wuchereria bancrofti</name>
    <dbReference type="NCBI Taxonomy" id="6293"/>
    <lineage>
        <taxon>Eukaryota</taxon>
        <taxon>Metazoa</taxon>
        <taxon>Ecdysozoa</taxon>
        <taxon>Nematoda</taxon>
        <taxon>Chromadorea</taxon>
        <taxon>Rhabditida</taxon>
        <taxon>Spirurina</taxon>
        <taxon>Spiruromorpha</taxon>
        <taxon>Filarioidea</taxon>
        <taxon>Onchocercidae</taxon>
        <taxon>Wuchereria</taxon>
    </lineage>
</organism>
<dbReference type="Proteomes" id="UP000004810">
    <property type="component" value="Unassembled WGS sequence"/>
</dbReference>
<gene>
    <name evidence="2" type="ORF">WUBG_14607</name>
</gene>
<sequence>SYEPSNSICRRSLIDRKSNKSSSKRSVSTVEVHHQYTTSSSGSVHIESTEIAEHIAPSLRYIRKCNRDK</sequence>
<evidence type="ECO:0000256" key="1">
    <source>
        <dbReference type="SAM" id="MobiDB-lite"/>
    </source>
</evidence>
<evidence type="ECO:0000313" key="3">
    <source>
        <dbReference type="Proteomes" id="UP000004810"/>
    </source>
</evidence>
<feature type="non-terminal residue" evidence="2">
    <location>
        <position position="69"/>
    </location>
</feature>